<keyword evidence="1" id="KW-0472">Membrane</keyword>
<reference evidence="2 3" key="1">
    <citation type="submission" date="2020-08" db="EMBL/GenBank/DDBJ databases">
        <authorList>
            <person name="Sun Q."/>
            <person name="Inoue M."/>
        </authorList>
    </citation>
    <scope>NUCLEOTIDE SEQUENCE [LARGE SCALE GENOMIC DNA]</scope>
    <source>
        <strain evidence="2 3">CCM 8938</strain>
    </source>
</reference>
<keyword evidence="1" id="KW-0812">Transmembrane</keyword>
<comment type="caution">
    <text evidence="2">The sequence shown here is derived from an EMBL/GenBank/DDBJ whole genome shotgun (WGS) entry which is preliminary data.</text>
</comment>
<keyword evidence="1" id="KW-1133">Transmembrane helix</keyword>
<feature type="transmembrane region" description="Helical" evidence="1">
    <location>
        <begin position="83"/>
        <end position="108"/>
    </location>
</feature>
<accession>A0ABR7KMF8</accession>
<sequence>MLNKKAPELIESSLTAYIGGIFFVVSGGIFVVVSGGVVVLVVSAGVVIVESILVLSVEPAMFLDELHAEVAIIREPAKARLKIIFFIVFLLLSIILTTLLSFGFNFFIQNFEKLLIELINFAS</sequence>
<feature type="transmembrane region" description="Helical" evidence="1">
    <location>
        <begin position="12"/>
        <end position="33"/>
    </location>
</feature>
<dbReference type="RefSeq" id="WP_187069751.1">
    <property type="nucleotide sequence ID" value="NZ_JACRYL010000002.1"/>
</dbReference>
<feature type="transmembrane region" description="Helical" evidence="1">
    <location>
        <begin position="39"/>
        <end position="63"/>
    </location>
</feature>
<dbReference type="EMBL" id="JACRYL010000002">
    <property type="protein sequence ID" value="MBC6109263.1"/>
    <property type="molecule type" value="Genomic_DNA"/>
</dbReference>
<evidence type="ECO:0000313" key="2">
    <source>
        <dbReference type="EMBL" id="MBC6109263.1"/>
    </source>
</evidence>
<name>A0ABR7KMF8_9SPHI</name>
<organism evidence="2 3">
    <name type="scientific">Pedobacter fastidiosus</name>
    <dbReference type="NCBI Taxonomy" id="2765361"/>
    <lineage>
        <taxon>Bacteria</taxon>
        <taxon>Pseudomonadati</taxon>
        <taxon>Bacteroidota</taxon>
        <taxon>Sphingobacteriia</taxon>
        <taxon>Sphingobacteriales</taxon>
        <taxon>Sphingobacteriaceae</taxon>
        <taxon>Pedobacter</taxon>
    </lineage>
</organism>
<protein>
    <submittedName>
        <fullName evidence="2">Uncharacterized protein</fullName>
    </submittedName>
</protein>
<evidence type="ECO:0000313" key="3">
    <source>
        <dbReference type="Proteomes" id="UP000652755"/>
    </source>
</evidence>
<keyword evidence="3" id="KW-1185">Reference proteome</keyword>
<evidence type="ECO:0000256" key="1">
    <source>
        <dbReference type="SAM" id="Phobius"/>
    </source>
</evidence>
<dbReference type="Proteomes" id="UP000652755">
    <property type="component" value="Unassembled WGS sequence"/>
</dbReference>
<proteinExistence type="predicted"/>
<gene>
    <name evidence="2" type="ORF">H7U22_02405</name>
</gene>